<name>A0A1H6YXM0_9GAMM</name>
<organism evidence="2 3">
    <name type="scientific">Frateuria terrea</name>
    <dbReference type="NCBI Taxonomy" id="529704"/>
    <lineage>
        <taxon>Bacteria</taxon>
        <taxon>Pseudomonadati</taxon>
        <taxon>Pseudomonadota</taxon>
        <taxon>Gammaproteobacteria</taxon>
        <taxon>Lysobacterales</taxon>
        <taxon>Rhodanobacteraceae</taxon>
        <taxon>Frateuria</taxon>
    </lineage>
</organism>
<proteinExistence type="predicted"/>
<dbReference type="EMBL" id="FNYC01000007">
    <property type="protein sequence ID" value="SEJ42122.1"/>
    <property type="molecule type" value="Genomic_DNA"/>
</dbReference>
<keyword evidence="1" id="KW-1133">Transmembrane helix</keyword>
<sequence length="51" mass="5220">MKVDLARVESALANGPIAVRAGVIVFASSVVFAMAALAGTSIGRAIYYLAH</sequence>
<keyword evidence="1" id="KW-0812">Transmembrane</keyword>
<keyword evidence="3" id="KW-1185">Reference proteome</keyword>
<reference evidence="2 3" key="1">
    <citation type="submission" date="2016-10" db="EMBL/GenBank/DDBJ databases">
        <authorList>
            <person name="de Groot N.N."/>
        </authorList>
    </citation>
    <scope>NUCLEOTIDE SEQUENCE [LARGE SCALE GENOMIC DNA]</scope>
    <source>
        <strain evidence="2 3">DSM 26515</strain>
    </source>
</reference>
<gene>
    <name evidence="2" type="ORF">SAMN04487997_3293</name>
</gene>
<dbReference type="RefSeq" id="WP_175483800.1">
    <property type="nucleotide sequence ID" value="NZ_FNYC01000007.1"/>
</dbReference>
<dbReference type="Proteomes" id="UP000199420">
    <property type="component" value="Unassembled WGS sequence"/>
</dbReference>
<dbReference type="STRING" id="529704.SAMN02927913_3390"/>
<accession>A0A1H6YXM0</accession>
<feature type="transmembrane region" description="Helical" evidence="1">
    <location>
        <begin position="17"/>
        <end position="38"/>
    </location>
</feature>
<dbReference type="AlphaFoldDB" id="A0A1H6YXM0"/>
<keyword evidence="1" id="KW-0472">Membrane</keyword>
<evidence type="ECO:0000313" key="2">
    <source>
        <dbReference type="EMBL" id="SEJ42122.1"/>
    </source>
</evidence>
<protein>
    <submittedName>
        <fullName evidence="2">Uncharacterized protein</fullName>
    </submittedName>
</protein>
<evidence type="ECO:0000313" key="3">
    <source>
        <dbReference type="Proteomes" id="UP000199420"/>
    </source>
</evidence>
<evidence type="ECO:0000256" key="1">
    <source>
        <dbReference type="SAM" id="Phobius"/>
    </source>
</evidence>